<keyword evidence="4" id="KW-1003">Cell membrane</keyword>
<comment type="subcellular location">
    <subcellularLocation>
        <location evidence="1">Cell membrane</location>
        <topology evidence="1">Peripheral membrane protein</topology>
    </subcellularLocation>
</comment>
<dbReference type="InterPro" id="IPR003593">
    <property type="entry name" value="AAA+_ATPase"/>
</dbReference>
<dbReference type="GO" id="GO:0005524">
    <property type="term" value="F:ATP binding"/>
    <property type="evidence" value="ECO:0007669"/>
    <property type="project" value="UniProtKB-KW"/>
</dbReference>
<keyword evidence="7" id="KW-0472">Membrane</keyword>
<evidence type="ECO:0000256" key="3">
    <source>
        <dbReference type="ARBA" id="ARBA00022448"/>
    </source>
</evidence>
<evidence type="ECO:0000313" key="9">
    <source>
        <dbReference type="EMBL" id="MFI9105488.1"/>
    </source>
</evidence>
<dbReference type="NCBIfam" id="TIGR01727">
    <property type="entry name" value="oligo_HPY"/>
    <property type="match status" value="1"/>
</dbReference>
<dbReference type="SMART" id="SM00382">
    <property type="entry name" value="AAA"/>
    <property type="match status" value="1"/>
</dbReference>
<reference evidence="9 10" key="1">
    <citation type="submission" date="2024-10" db="EMBL/GenBank/DDBJ databases">
        <title>The Natural Products Discovery Center: Release of the First 8490 Sequenced Strains for Exploring Actinobacteria Biosynthetic Diversity.</title>
        <authorList>
            <person name="Kalkreuter E."/>
            <person name="Kautsar S.A."/>
            <person name="Yang D."/>
            <person name="Bader C.D."/>
            <person name="Teijaro C.N."/>
            <person name="Fluegel L."/>
            <person name="Davis C.M."/>
            <person name="Simpson J.R."/>
            <person name="Lauterbach L."/>
            <person name="Steele A.D."/>
            <person name="Gui C."/>
            <person name="Meng S."/>
            <person name="Li G."/>
            <person name="Viehrig K."/>
            <person name="Ye F."/>
            <person name="Su P."/>
            <person name="Kiefer A.F."/>
            <person name="Nichols A."/>
            <person name="Cepeda A.J."/>
            <person name="Yan W."/>
            <person name="Fan B."/>
            <person name="Jiang Y."/>
            <person name="Adhikari A."/>
            <person name="Zheng C.-J."/>
            <person name="Schuster L."/>
            <person name="Cowan T.M."/>
            <person name="Smanski M.J."/>
            <person name="Chevrette M.G."/>
            <person name="De Carvalho L.P.S."/>
            <person name="Shen B."/>
        </authorList>
    </citation>
    <scope>NUCLEOTIDE SEQUENCE [LARGE SCALE GENOMIC DNA]</scope>
    <source>
        <strain evidence="9 10">NPDC053399</strain>
    </source>
</reference>
<evidence type="ECO:0000256" key="2">
    <source>
        <dbReference type="ARBA" id="ARBA00005417"/>
    </source>
</evidence>
<gene>
    <name evidence="9" type="ORF">ACIGXA_33760</name>
</gene>
<evidence type="ECO:0000256" key="4">
    <source>
        <dbReference type="ARBA" id="ARBA00022475"/>
    </source>
</evidence>
<evidence type="ECO:0000313" key="10">
    <source>
        <dbReference type="Proteomes" id="UP001614394"/>
    </source>
</evidence>
<organism evidence="9 10">
    <name type="scientific">Streptomyces fildesensis</name>
    <dbReference type="NCBI Taxonomy" id="375757"/>
    <lineage>
        <taxon>Bacteria</taxon>
        <taxon>Bacillati</taxon>
        <taxon>Actinomycetota</taxon>
        <taxon>Actinomycetes</taxon>
        <taxon>Kitasatosporales</taxon>
        <taxon>Streptomycetaceae</taxon>
        <taxon>Streptomyces</taxon>
    </lineage>
</organism>
<dbReference type="Pfam" id="PF00005">
    <property type="entry name" value="ABC_tran"/>
    <property type="match status" value="1"/>
</dbReference>
<dbReference type="EMBL" id="JBITYG010000012">
    <property type="protein sequence ID" value="MFI9105488.1"/>
    <property type="molecule type" value="Genomic_DNA"/>
</dbReference>
<dbReference type="CDD" id="cd03257">
    <property type="entry name" value="ABC_NikE_OppD_transporters"/>
    <property type="match status" value="1"/>
</dbReference>
<feature type="domain" description="ABC transporter" evidence="8">
    <location>
        <begin position="17"/>
        <end position="263"/>
    </location>
</feature>
<proteinExistence type="inferred from homology"/>
<dbReference type="InterPro" id="IPR050388">
    <property type="entry name" value="ABC_Ni/Peptide_Import"/>
</dbReference>
<dbReference type="Gene3D" id="3.40.50.300">
    <property type="entry name" value="P-loop containing nucleotide triphosphate hydrolases"/>
    <property type="match status" value="1"/>
</dbReference>
<sequence>MTTTSEATAVRSLGSEVTIDGLSVAYGDFHALRDVSLQVPAGTTTALVGESGSGKSTLALAAGRILPAGARITGGSVRVGDVELTALDGRALRAARGRTAAYLAQDASAALNPVMRVGRQIAEVHQVRNGAGRAEAAVLARRGLEDVGISDPDRVARLYPHALSGGMRQRVIIAMALAFHPQLLIADEPTTALDVTVQAEILGLVSRLQQEYGLTVLWITHDMSVVAEIADHVAVLYGGRLVEHTDVLTLFEGARHPYTEALLQCFRSGRDAGPKEPFTTISGSPPVGGAPPGCPFHTRCPLADSRCGTDLPEPRRLAADHVAACHRLEVVR</sequence>
<dbReference type="PANTHER" id="PTHR43297:SF2">
    <property type="entry name" value="DIPEPTIDE TRANSPORT ATP-BINDING PROTEIN DPPD"/>
    <property type="match status" value="1"/>
</dbReference>
<keyword evidence="6 9" id="KW-0067">ATP-binding</keyword>
<dbReference type="Pfam" id="PF08352">
    <property type="entry name" value="oligo_HPY"/>
    <property type="match status" value="1"/>
</dbReference>
<evidence type="ECO:0000256" key="6">
    <source>
        <dbReference type="ARBA" id="ARBA00022840"/>
    </source>
</evidence>
<dbReference type="PROSITE" id="PS00211">
    <property type="entry name" value="ABC_TRANSPORTER_1"/>
    <property type="match status" value="1"/>
</dbReference>
<protein>
    <submittedName>
        <fullName evidence="9">ABC transporter ATP-binding protein</fullName>
    </submittedName>
</protein>
<dbReference type="InterPro" id="IPR027417">
    <property type="entry name" value="P-loop_NTPase"/>
</dbReference>
<dbReference type="InterPro" id="IPR017871">
    <property type="entry name" value="ABC_transporter-like_CS"/>
</dbReference>
<dbReference type="PANTHER" id="PTHR43297">
    <property type="entry name" value="OLIGOPEPTIDE TRANSPORT ATP-BINDING PROTEIN APPD"/>
    <property type="match status" value="1"/>
</dbReference>
<evidence type="ECO:0000256" key="1">
    <source>
        <dbReference type="ARBA" id="ARBA00004202"/>
    </source>
</evidence>
<keyword evidence="5" id="KW-0547">Nucleotide-binding</keyword>
<dbReference type="RefSeq" id="WP_399656201.1">
    <property type="nucleotide sequence ID" value="NZ_JBITYG010000012.1"/>
</dbReference>
<keyword evidence="3" id="KW-0813">Transport</keyword>
<comment type="caution">
    <text evidence="9">The sequence shown here is derived from an EMBL/GenBank/DDBJ whole genome shotgun (WGS) entry which is preliminary data.</text>
</comment>
<accession>A0ABW8CGA8</accession>
<evidence type="ECO:0000256" key="7">
    <source>
        <dbReference type="ARBA" id="ARBA00023136"/>
    </source>
</evidence>
<dbReference type="InterPro" id="IPR003439">
    <property type="entry name" value="ABC_transporter-like_ATP-bd"/>
</dbReference>
<dbReference type="Proteomes" id="UP001614394">
    <property type="component" value="Unassembled WGS sequence"/>
</dbReference>
<dbReference type="PROSITE" id="PS50893">
    <property type="entry name" value="ABC_TRANSPORTER_2"/>
    <property type="match status" value="1"/>
</dbReference>
<dbReference type="InterPro" id="IPR013563">
    <property type="entry name" value="Oligopep_ABC_C"/>
</dbReference>
<evidence type="ECO:0000259" key="8">
    <source>
        <dbReference type="PROSITE" id="PS50893"/>
    </source>
</evidence>
<comment type="similarity">
    <text evidence="2">Belongs to the ABC transporter superfamily.</text>
</comment>
<keyword evidence="10" id="KW-1185">Reference proteome</keyword>
<dbReference type="SUPFAM" id="SSF52540">
    <property type="entry name" value="P-loop containing nucleoside triphosphate hydrolases"/>
    <property type="match status" value="1"/>
</dbReference>
<name>A0ABW8CGA8_9ACTN</name>
<evidence type="ECO:0000256" key="5">
    <source>
        <dbReference type="ARBA" id="ARBA00022741"/>
    </source>
</evidence>